<dbReference type="EMBL" id="JBHSKG010000005">
    <property type="protein sequence ID" value="MFC5138826.1"/>
    <property type="molecule type" value="Genomic_DNA"/>
</dbReference>
<name>A0ABV9ZE31_9PSEU</name>
<keyword evidence="2" id="KW-0812">Transmembrane</keyword>
<feature type="region of interest" description="Disordered" evidence="1">
    <location>
        <begin position="1"/>
        <end position="51"/>
    </location>
</feature>
<sequence length="113" mass="11613">MAKDQKDKKPREDPVATALTAPDAPVNGAVPPAGPPERVVAPAAPTAPPRGVTDSVVEVAADAAQVVRRVLPHRTPVYLGGAALLVLGVVDLPVVAGGALVYEAVRRWHPGPR</sequence>
<gene>
    <name evidence="3" type="ORF">ACFPK1_11330</name>
</gene>
<feature type="compositionally biased region" description="Low complexity" evidence="1">
    <location>
        <begin position="21"/>
        <end position="51"/>
    </location>
</feature>
<protein>
    <submittedName>
        <fullName evidence="3">Uncharacterized protein</fullName>
    </submittedName>
</protein>
<evidence type="ECO:0000313" key="3">
    <source>
        <dbReference type="EMBL" id="MFC5138826.1"/>
    </source>
</evidence>
<dbReference type="Proteomes" id="UP001596175">
    <property type="component" value="Unassembled WGS sequence"/>
</dbReference>
<accession>A0ABV9ZE31</accession>
<evidence type="ECO:0000313" key="4">
    <source>
        <dbReference type="Proteomes" id="UP001596175"/>
    </source>
</evidence>
<comment type="caution">
    <text evidence="3">The sequence shown here is derived from an EMBL/GenBank/DDBJ whole genome shotgun (WGS) entry which is preliminary data.</text>
</comment>
<reference evidence="4" key="1">
    <citation type="journal article" date="2019" name="Int. J. Syst. Evol. Microbiol.">
        <title>The Global Catalogue of Microorganisms (GCM) 10K type strain sequencing project: providing services to taxonomists for standard genome sequencing and annotation.</title>
        <authorList>
            <consortium name="The Broad Institute Genomics Platform"/>
            <consortium name="The Broad Institute Genome Sequencing Center for Infectious Disease"/>
            <person name="Wu L."/>
            <person name="Ma J."/>
        </authorList>
    </citation>
    <scope>NUCLEOTIDE SEQUENCE [LARGE SCALE GENOMIC DNA]</scope>
    <source>
        <strain evidence="4">XZYJ18</strain>
    </source>
</reference>
<dbReference type="RefSeq" id="WP_378021030.1">
    <property type="nucleotide sequence ID" value="NZ_JBHSKG010000005.1"/>
</dbReference>
<feature type="transmembrane region" description="Helical" evidence="2">
    <location>
        <begin position="77"/>
        <end position="102"/>
    </location>
</feature>
<keyword evidence="2" id="KW-0472">Membrane</keyword>
<organism evidence="3 4">
    <name type="scientific">Actinomycetospora rhizophila</name>
    <dbReference type="NCBI Taxonomy" id="1416876"/>
    <lineage>
        <taxon>Bacteria</taxon>
        <taxon>Bacillati</taxon>
        <taxon>Actinomycetota</taxon>
        <taxon>Actinomycetes</taxon>
        <taxon>Pseudonocardiales</taxon>
        <taxon>Pseudonocardiaceae</taxon>
        <taxon>Actinomycetospora</taxon>
    </lineage>
</organism>
<keyword evidence="4" id="KW-1185">Reference proteome</keyword>
<keyword evidence="2" id="KW-1133">Transmembrane helix</keyword>
<proteinExistence type="predicted"/>
<evidence type="ECO:0000256" key="2">
    <source>
        <dbReference type="SAM" id="Phobius"/>
    </source>
</evidence>
<evidence type="ECO:0000256" key="1">
    <source>
        <dbReference type="SAM" id="MobiDB-lite"/>
    </source>
</evidence>
<feature type="compositionally biased region" description="Basic and acidic residues" evidence="1">
    <location>
        <begin position="1"/>
        <end position="14"/>
    </location>
</feature>